<organism evidence="3 4">
    <name type="scientific">Passalora fulva</name>
    <name type="common">Tomato leaf mold</name>
    <name type="synonym">Cladosporium fulvum</name>
    <dbReference type="NCBI Taxonomy" id="5499"/>
    <lineage>
        <taxon>Eukaryota</taxon>
        <taxon>Fungi</taxon>
        <taxon>Dikarya</taxon>
        <taxon>Ascomycota</taxon>
        <taxon>Pezizomycotina</taxon>
        <taxon>Dothideomycetes</taxon>
        <taxon>Dothideomycetidae</taxon>
        <taxon>Mycosphaerellales</taxon>
        <taxon>Mycosphaerellaceae</taxon>
        <taxon>Fulvia</taxon>
    </lineage>
</organism>
<reference evidence="3" key="1">
    <citation type="submission" date="2021-12" db="EMBL/GenBank/DDBJ databases">
        <authorList>
            <person name="Zaccaron A."/>
            <person name="Stergiopoulos I."/>
        </authorList>
    </citation>
    <scope>NUCLEOTIDE SEQUENCE</scope>
    <source>
        <strain evidence="3">Race5_Kim</strain>
    </source>
</reference>
<gene>
    <name evidence="3" type="ORF">CLAFUR5_00235</name>
</gene>
<reference evidence="3" key="2">
    <citation type="journal article" date="2022" name="Microb. Genom.">
        <title>A chromosome-scale genome assembly of the tomato pathogen Cladosporium fulvum reveals a compartmentalized genome architecture and the presence of a dispensable chromosome.</title>
        <authorList>
            <person name="Zaccaron A.Z."/>
            <person name="Chen L.H."/>
            <person name="Samaras A."/>
            <person name="Stergiopoulos I."/>
        </authorList>
    </citation>
    <scope>NUCLEOTIDE SEQUENCE</scope>
    <source>
        <strain evidence="3">Race5_Kim</strain>
    </source>
</reference>
<keyword evidence="4" id="KW-1185">Reference proteome</keyword>
<dbReference type="OrthoDB" id="545169at2759"/>
<protein>
    <submittedName>
        <fullName evidence="3">ER-bound oxygenase</fullName>
    </submittedName>
</protein>
<dbReference type="GO" id="GO:0016491">
    <property type="term" value="F:oxidoreductase activity"/>
    <property type="evidence" value="ECO:0007669"/>
    <property type="project" value="InterPro"/>
</dbReference>
<feature type="compositionally biased region" description="Polar residues" evidence="1">
    <location>
        <begin position="8"/>
        <end position="26"/>
    </location>
</feature>
<dbReference type="GeneID" id="71980113"/>
<feature type="region of interest" description="Disordered" evidence="1">
    <location>
        <begin position="1"/>
        <end position="26"/>
    </location>
</feature>
<dbReference type="EMBL" id="CP090163">
    <property type="protein sequence ID" value="UJO11352.1"/>
    <property type="molecule type" value="Genomic_DNA"/>
</dbReference>
<dbReference type="InterPro" id="IPR046366">
    <property type="entry name" value="MPAB"/>
</dbReference>
<keyword evidence="2" id="KW-0472">Membrane</keyword>
<keyword evidence="2" id="KW-0812">Transmembrane</keyword>
<name>A0A9Q8L5U9_PASFU</name>
<accession>A0A9Q8L5U9</accession>
<evidence type="ECO:0000256" key="1">
    <source>
        <dbReference type="SAM" id="MobiDB-lite"/>
    </source>
</evidence>
<dbReference type="AlphaFoldDB" id="A0A9Q8L5U9"/>
<evidence type="ECO:0000313" key="3">
    <source>
        <dbReference type="EMBL" id="UJO11352.1"/>
    </source>
</evidence>
<dbReference type="Proteomes" id="UP000756132">
    <property type="component" value="Chromosome 1"/>
</dbReference>
<proteinExistence type="predicted"/>
<evidence type="ECO:0000313" key="4">
    <source>
        <dbReference type="Proteomes" id="UP000756132"/>
    </source>
</evidence>
<dbReference type="RefSeq" id="XP_047755718.1">
    <property type="nucleotide sequence ID" value="XM_047899383.1"/>
</dbReference>
<dbReference type="KEGG" id="ffu:CLAFUR5_00235"/>
<evidence type="ECO:0000256" key="2">
    <source>
        <dbReference type="SAM" id="Phobius"/>
    </source>
</evidence>
<dbReference type="PANTHER" id="PTHR36124:SF1">
    <property type="entry name" value="ER-BOUND OXYGENASE MPAB_MPAB'_RUBBER OXYGENASE CATALYTIC DOMAIN-CONTAINING PROTEIN"/>
    <property type="match status" value="1"/>
</dbReference>
<sequence>MHDKHFNTRSSPSRLQHSAPTDTSSNAMLTSSVSPALAVTALIAYIGLVRALRYRRRDALRIKYPDRASLAAMTLDEAFRIQSDLSTLEKPAMYLTALSFALFKIYRAHPWYIEPTLLSRWGPSTWIRRATGGALPGDQGDKYHPKGYVISEVGPQNLLGKGEQYMAAARENILLKGAMRCPFGR</sequence>
<keyword evidence="2" id="KW-1133">Transmembrane helix</keyword>
<feature type="transmembrane region" description="Helical" evidence="2">
    <location>
        <begin position="33"/>
        <end position="52"/>
    </location>
</feature>
<dbReference type="PANTHER" id="PTHR36124">
    <property type="match status" value="1"/>
</dbReference>